<comment type="function">
    <text evidence="3">Catalyzes a proton abstraction reaction that results in 2,5-elimination of pyruvate from 2-succinyl-5-enolpyruvyl-6-hydroxy-3-cyclohexene-1-carboxylate (SEPHCHC) and the formation of 2-succinyl-6-hydroxy-2,4-cyclohexadiene-1-carboxylate (SHCHC).</text>
</comment>
<dbReference type="InterPro" id="IPR029058">
    <property type="entry name" value="AB_hydrolase_fold"/>
</dbReference>
<keyword evidence="1 3" id="KW-0474">Menaquinone biosynthesis</keyword>
<dbReference type="PANTHER" id="PTHR42916">
    <property type="entry name" value="2-SUCCINYL-5-ENOLPYRUVYL-6-HYDROXY-3-CYCLOHEXENE-1-CARBOXYLATE SYNTHASE"/>
    <property type="match status" value="1"/>
</dbReference>
<dbReference type="UniPathway" id="UPA00079"/>
<sequence>MSPAGLPYEIIGEGEPVLFLHGFTGTRETWRETCSYLSGYQCILVDLPGHGEADSTISSMKDCCTLLAELLDTLGIKKAHVVGYSMGGRTALSFAMYYPEYIASLILESASPGLKEEAARRERKEKDEQLAQRILENGIEAFVDTWQELPLFATQKQLPDHVQRNIRNERLSQKEEGLAMSLQAMGTGTQPSWWGQLSELAKPTLLIAGEEDEKFVAINQMMQKAIPQAAFMLCPKAGHAVHVEKSRNFGKMVNVFLNENHITS</sequence>
<dbReference type="NCBIfam" id="TIGR03695">
    <property type="entry name" value="menH_SHCHC"/>
    <property type="match status" value="1"/>
</dbReference>
<dbReference type="PRINTS" id="PR00111">
    <property type="entry name" value="ABHYDROLASE"/>
</dbReference>
<proteinExistence type="inferred from homology"/>
<comment type="subunit">
    <text evidence="3">Monomer.</text>
</comment>
<dbReference type="GO" id="GO:0009234">
    <property type="term" value="P:menaquinone biosynthetic process"/>
    <property type="evidence" value="ECO:0007669"/>
    <property type="project" value="UniProtKB-UniRule"/>
</dbReference>
<dbReference type="STRING" id="545501.BN997_01338"/>
<name>A0A0A1MNZ6_9BACI</name>
<dbReference type="UniPathway" id="UPA01057">
    <property type="reaction ID" value="UER00900"/>
</dbReference>
<comment type="pathway">
    <text evidence="3">Quinol/quinone metabolism; menaquinone biosynthesis.</text>
</comment>
<dbReference type="InterPro" id="IPR000073">
    <property type="entry name" value="AB_hydrolase_1"/>
</dbReference>
<evidence type="ECO:0000256" key="3">
    <source>
        <dbReference type="HAMAP-Rule" id="MF_01660"/>
    </source>
</evidence>
<keyword evidence="6" id="KW-1185">Reference proteome</keyword>
<dbReference type="HAMAP" id="MF_01660">
    <property type="entry name" value="MenH"/>
    <property type="match status" value="1"/>
</dbReference>
<comment type="catalytic activity">
    <reaction evidence="3">
        <text>5-enolpyruvoyl-6-hydroxy-2-succinyl-cyclohex-3-ene-1-carboxylate = (1R,6R)-6-hydroxy-2-succinyl-cyclohexa-2,4-diene-1-carboxylate + pyruvate</text>
        <dbReference type="Rhea" id="RHEA:25597"/>
        <dbReference type="ChEBI" id="CHEBI:15361"/>
        <dbReference type="ChEBI" id="CHEBI:58689"/>
        <dbReference type="ChEBI" id="CHEBI:58818"/>
        <dbReference type="EC" id="4.2.99.20"/>
    </reaction>
</comment>
<dbReference type="Proteomes" id="UP000040453">
    <property type="component" value="Unassembled WGS sequence"/>
</dbReference>
<protein>
    <recommendedName>
        <fullName evidence="3">Putative 2-succinyl-6-hydroxy-2,4-cyclohexadiene-1-carboxylate synthase</fullName>
        <shortName evidence="3">SHCHC synthase</shortName>
        <ecNumber evidence="3">4.2.99.20</ecNumber>
    </recommendedName>
</protein>
<dbReference type="PANTHER" id="PTHR42916:SF1">
    <property type="entry name" value="PROTEIN PHYLLO, CHLOROPLASTIC"/>
    <property type="match status" value="1"/>
</dbReference>
<organism evidence="5 6">
    <name type="scientific">Oceanobacillus oncorhynchi</name>
    <dbReference type="NCBI Taxonomy" id="545501"/>
    <lineage>
        <taxon>Bacteria</taxon>
        <taxon>Bacillati</taxon>
        <taxon>Bacillota</taxon>
        <taxon>Bacilli</taxon>
        <taxon>Bacillales</taxon>
        <taxon>Bacillaceae</taxon>
        <taxon>Oceanobacillus</taxon>
    </lineage>
</organism>
<reference evidence="5 6" key="1">
    <citation type="submission" date="2014-11" db="EMBL/GenBank/DDBJ databases">
        <authorList>
            <person name="Urmite Genomes Urmite Genomes"/>
        </authorList>
    </citation>
    <scope>NUCLEOTIDE SEQUENCE [LARGE SCALE GENOMIC DNA]</scope>
    <source>
        <strain evidence="5 6">Oc5</strain>
    </source>
</reference>
<evidence type="ECO:0000313" key="5">
    <source>
        <dbReference type="EMBL" id="CEI81514.1"/>
    </source>
</evidence>
<dbReference type="RefSeq" id="WP_042530690.1">
    <property type="nucleotide sequence ID" value="NZ_CDGG01000001.1"/>
</dbReference>
<keyword evidence="2 3" id="KW-0456">Lyase</keyword>
<dbReference type="InterPro" id="IPR022485">
    <property type="entry name" value="SHCHC_synthase_MenH"/>
</dbReference>
<comment type="pathway">
    <text evidence="3">Quinol/quinone metabolism; 1,4-dihydroxy-2-naphthoate biosynthesis; 1,4-dihydroxy-2-naphthoate from chorismate: step 3/7.</text>
</comment>
<dbReference type="Pfam" id="PF00561">
    <property type="entry name" value="Abhydrolase_1"/>
    <property type="match status" value="1"/>
</dbReference>
<dbReference type="GO" id="GO:0070205">
    <property type="term" value="F:2-succinyl-6-hydroxy-2,4-cyclohexadiene-1-carboxylate synthase activity"/>
    <property type="evidence" value="ECO:0007669"/>
    <property type="project" value="UniProtKB-UniRule"/>
</dbReference>
<dbReference type="SUPFAM" id="SSF53474">
    <property type="entry name" value="alpha/beta-Hydrolases"/>
    <property type="match status" value="1"/>
</dbReference>
<evidence type="ECO:0000256" key="1">
    <source>
        <dbReference type="ARBA" id="ARBA00022428"/>
    </source>
</evidence>
<dbReference type="AlphaFoldDB" id="A0A0A1MNZ6"/>
<dbReference type="EMBL" id="CDGG01000001">
    <property type="protein sequence ID" value="CEI81514.1"/>
    <property type="molecule type" value="Genomic_DNA"/>
</dbReference>
<evidence type="ECO:0000313" key="6">
    <source>
        <dbReference type="Proteomes" id="UP000040453"/>
    </source>
</evidence>
<gene>
    <name evidence="3 5" type="primary">menH</name>
    <name evidence="5" type="ORF">BN997_01338</name>
</gene>
<dbReference type="Gene3D" id="3.40.50.1820">
    <property type="entry name" value="alpha/beta hydrolase"/>
    <property type="match status" value="1"/>
</dbReference>
<evidence type="ECO:0000259" key="4">
    <source>
        <dbReference type="Pfam" id="PF00561"/>
    </source>
</evidence>
<evidence type="ECO:0000256" key="2">
    <source>
        <dbReference type="ARBA" id="ARBA00023239"/>
    </source>
</evidence>
<accession>A0A0A1MNZ6</accession>
<feature type="domain" description="AB hydrolase-1" evidence="4">
    <location>
        <begin position="16"/>
        <end position="245"/>
    </location>
</feature>
<comment type="similarity">
    <text evidence="3">Belongs to the AB hydrolase superfamily. MenH family.</text>
</comment>
<dbReference type="EC" id="4.2.99.20" evidence="3"/>